<evidence type="ECO:0000256" key="1">
    <source>
        <dbReference type="SAM" id="MobiDB-lite"/>
    </source>
</evidence>
<reference evidence="2 3" key="1">
    <citation type="submission" date="2019-06" db="EMBL/GenBank/DDBJ databases">
        <title>Draft genomes of female and male turbot (Scophthalmus maximus).</title>
        <authorList>
            <person name="Xu H."/>
            <person name="Xu X.-W."/>
            <person name="Shao C."/>
            <person name="Chen S."/>
        </authorList>
    </citation>
    <scope>NUCLEOTIDE SEQUENCE [LARGE SCALE GENOMIC DNA]</scope>
    <source>
        <strain evidence="2">Ysfricsl-2016a</strain>
        <tissue evidence="2">Blood</tissue>
    </source>
</reference>
<comment type="caution">
    <text evidence="2">The sequence shown here is derived from an EMBL/GenBank/DDBJ whole genome shotgun (WGS) entry which is preliminary data.</text>
</comment>
<name>A0A6A4S6I6_SCOMX</name>
<organism evidence="2 3">
    <name type="scientific">Scophthalmus maximus</name>
    <name type="common">Turbot</name>
    <name type="synonym">Psetta maxima</name>
    <dbReference type="NCBI Taxonomy" id="52904"/>
    <lineage>
        <taxon>Eukaryota</taxon>
        <taxon>Metazoa</taxon>
        <taxon>Chordata</taxon>
        <taxon>Craniata</taxon>
        <taxon>Vertebrata</taxon>
        <taxon>Euteleostomi</taxon>
        <taxon>Actinopterygii</taxon>
        <taxon>Neopterygii</taxon>
        <taxon>Teleostei</taxon>
        <taxon>Neoteleostei</taxon>
        <taxon>Acanthomorphata</taxon>
        <taxon>Carangaria</taxon>
        <taxon>Pleuronectiformes</taxon>
        <taxon>Pleuronectoidei</taxon>
        <taxon>Scophthalmidae</taxon>
        <taxon>Scophthalmus</taxon>
    </lineage>
</organism>
<proteinExistence type="predicted"/>
<evidence type="ECO:0000313" key="3">
    <source>
        <dbReference type="Proteomes" id="UP000438429"/>
    </source>
</evidence>
<sequence length="129" mass="14303">MKQERLLGDSSIMPPPLLWPAVPSEERCTVTVTFGSFWTRKMVPPTPVPPPPLHRPPPTHTHTLPPPPPPPPSRPADLDATSNSYEKNECAARMKKKKKKKPPHEAPEVHRIKLCIFDTVSIFCSSGGC</sequence>
<gene>
    <name evidence="2" type="ORF">F2P81_017567</name>
</gene>
<evidence type="ECO:0000313" key="2">
    <source>
        <dbReference type="EMBL" id="KAF0030836.1"/>
    </source>
</evidence>
<dbReference type="EMBL" id="VEVO01000015">
    <property type="protein sequence ID" value="KAF0030836.1"/>
    <property type="molecule type" value="Genomic_DNA"/>
</dbReference>
<feature type="region of interest" description="Disordered" evidence="1">
    <location>
        <begin position="1"/>
        <end position="21"/>
    </location>
</feature>
<protein>
    <submittedName>
        <fullName evidence="2">Uncharacterized protein</fullName>
    </submittedName>
</protein>
<accession>A0A6A4S6I6</accession>
<feature type="compositionally biased region" description="Basic residues" evidence="1">
    <location>
        <begin position="93"/>
        <end position="102"/>
    </location>
</feature>
<dbReference type="Proteomes" id="UP000438429">
    <property type="component" value="Unassembled WGS sequence"/>
</dbReference>
<feature type="compositionally biased region" description="Pro residues" evidence="1">
    <location>
        <begin position="44"/>
        <end position="74"/>
    </location>
</feature>
<dbReference type="AlphaFoldDB" id="A0A6A4S6I6"/>
<feature type="region of interest" description="Disordered" evidence="1">
    <location>
        <begin position="40"/>
        <end position="106"/>
    </location>
</feature>